<dbReference type="InterPro" id="IPR029044">
    <property type="entry name" value="Nucleotide-diphossugar_trans"/>
</dbReference>
<accession>A0A7W5F9N4</accession>
<dbReference type="GO" id="GO:0005886">
    <property type="term" value="C:plasma membrane"/>
    <property type="evidence" value="ECO:0007669"/>
    <property type="project" value="TreeGrafter"/>
</dbReference>
<reference evidence="16 17" key="1">
    <citation type="submission" date="2020-08" db="EMBL/GenBank/DDBJ databases">
        <title>Genomic Encyclopedia of Type Strains, Phase III (KMG-III): the genomes of soil and plant-associated and newly described type strains.</title>
        <authorList>
            <person name="Whitman W."/>
        </authorList>
    </citation>
    <scope>NUCLEOTIDE SEQUENCE [LARGE SCALE GENOMIC DNA]</scope>
    <source>
        <strain evidence="16 17">CECT 3302</strain>
    </source>
</reference>
<organism evidence="16 17">
    <name type="scientific">Nocardioides albus</name>
    <dbReference type="NCBI Taxonomy" id="1841"/>
    <lineage>
        <taxon>Bacteria</taxon>
        <taxon>Bacillati</taxon>
        <taxon>Actinomycetota</taxon>
        <taxon>Actinomycetes</taxon>
        <taxon>Propionibacteriales</taxon>
        <taxon>Nocardioidaceae</taxon>
        <taxon>Nocardioides</taxon>
    </lineage>
</organism>
<feature type="transmembrane region" description="Helical" evidence="14">
    <location>
        <begin position="125"/>
        <end position="143"/>
    </location>
</feature>
<dbReference type="InterPro" id="IPR001173">
    <property type="entry name" value="Glyco_trans_2-like"/>
</dbReference>
<dbReference type="EC" id="2.4.1.336" evidence="10"/>
<keyword evidence="4 16" id="KW-0808">Transferase</keyword>
<sequence length="761" mass="82188">MLDALPPLLAVAAILLVPATALLFTIRTPRLGSLSSATAILAAGSAAAVALGVGLLLGHGVAQSAVGGVVLGASLLTWLPAARDWDVRGLVAWALTIDVGLLYLAYVGLWTVTVHPGAWTTTLSGLLWLLEVFVFLIGVGYLWEMVDVLARRRWRGWPTRGEHHPGWGRPFVSLHVPTHNEPPEMVIETLQRMLELDYGAYEILVIDNNTDDPAMWSPVQDFCEQYDGVTFIHLANWPGFKSGALNHALTRMDPRTEVVGIVDADYHVAPDFLAHNAPLFTDESVAFVQTPQDYRGWDVSAYFRRLYHSYGYFFDVSQVSRNERNGAIFGGTMGLIRASALVESGGWDEWCITEDAELSLRLLKMGYNGMHVDRSYGHGVMPLTFETLKKQRFRWCFGGIQILRMHWRSLLPGRRTEDNQMTLAQRWAYLVGGLQWFGDLAGALFTLFLLSGALDLMVGDGLVVRRLSGLLLFATVALVFFGAARSIALVRLRSGASWRDALGAFGLWLALGVTVARASWLGLVSREGTFLRTPKIKGRPRLRDVVRGNLVETLAAMVCLTLGVLVGVSGGATGMAIAALLGFQGVGYALAPINSWAAIRSDLPADLRRRRERIWAWSAAAPAARRGGLVLAFSSVILAGLVAIAAPVGSPEVPEVGDVHGALEKKTKTDAEDEQEKPSPAPTPAPDADEDLAGDPTPGPETTPSRAVASTSPQPTRTSDPAPSVEPSRGATPTRAASVQPDSPGRPTDKPSNGGRPDKVR</sequence>
<feature type="domain" description="Glycosyltransferase 2-like" evidence="15">
    <location>
        <begin position="260"/>
        <end position="470"/>
    </location>
</feature>
<dbReference type="AlphaFoldDB" id="A0A7W5F9N4"/>
<comment type="caution">
    <text evidence="16">The sequence shown here is derived from an EMBL/GenBank/DDBJ whole genome shotgun (WGS) entry which is preliminary data.</text>
</comment>
<protein>
    <recommendedName>
        <fullName evidence="11">Beta-monoglucosyldiacylglycerol synthase</fullName>
        <ecNumber evidence="10">2.4.1.336</ecNumber>
    </recommendedName>
    <alternativeName>
        <fullName evidence="12">UDP-glucose:1,2-diacylglycerol 3-beta-D-glucosyltransferase</fullName>
    </alternativeName>
</protein>
<dbReference type="Gene3D" id="3.90.550.10">
    <property type="entry name" value="Spore Coat Polysaccharide Biosynthesis Protein SpsA, Chain A"/>
    <property type="match status" value="1"/>
</dbReference>
<feature type="compositionally biased region" description="Polar residues" evidence="13">
    <location>
        <begin position="700"/>
        <end position="721"/>
    </location>
</feature>
<evidence type="ECO:0000256" key="3">
    <source>
        <dbReference type="ARBA" id="ARBA00022676"/>
    </source>
</evidence>
<feature type="transmembrane region" description="Helical" evidence="14">
    <location>
        <begin position="502"/>
        <end position="523"/>
    </location>
</feature>
<keyword evidence="17" id="KW-1185">Reference proteome</keyword>
<evidence type="ECO:0000256" key="2">
    <source>
        <dbReference type="ARBA" id="ARBA00006739"/>
    </source>
</evidence>
<evidence type="ECO:0000256" key="8">
    <source>
        <dbReference type="ARBA" id="ARBA00023136"/>
    </source>
</evidence>
<evidence type="ECO:0000256" key="6">
    <source>
        <dbReference type="ARBA" id="ARBA00022842"/>
    </source>
</evidence>
<gene>
    <name evidence="16" type="ORF">FHS12_003159</name>
</gene>
<keyword evidence="6" id="KW-0460">Magnesium</keyword>
<keyword evidence="3" id="KW-0328">Glycosyltransferase</keyword>
<dbReference type="InterPro" id="IPR050321">
    <property type="entry name" value="Glycosyltr_2/OpgH_subfam"/>
</dbReference>
<feature type="transmembrane region" description="Helical" evidence="14">
    <location>
        <begin position="62"/>
        <end position="79"/>
    </location>
</feature>
<evidence type="ECO:0000313" key="17">
    <source>
        <dbReference type="Proteomes" id="UP000577707"/>
    </source>
</evidence>
<dbReference type="Proteomes" id="UP000577707">
    <property type="component" value="Unassembled WGS sequence"/>
</dbReference>
<evidence type="ECO:0000256" key="4">
    <source>
        <dbReference type="ARBA" id="ARBA00022679"/>
    </source>
</evidence>
<feature type="region of interest" description="Disordered" evidence="13">
    <location>
        <begin position="666"/>
        <end position="761"/>
    </location>
</feature>
<feature type="transmembrane region" description="Helical" evidence="14">
    <location>
        <begin position="6"/>
        <end position="26"/>
    </location>
</feature>
<evidence type="ECO:0000256" key="5">
    <source>
        <dbReference type="ARBA" id="ARBA00022692"/>
    </source>
</evidence>
<proteinExistence type="inferred from homology"/>
<keyword evidence="5 14" id="KW-0812">Transmembrane</keyword>
<feature type="transmembrane region" description="Helical" evidence="14">
    <location>
        <begin position="91"/>
        <end position="113"/>
    </location>
</feature>
<dbReference type="Pfam" id="PF13632">
    <property type="entry name" value="Glyco_trans_2_3"/>
    <property type="match status" value="1"/>
</dbReference>
<dbReference type="FunFam" id="3.90.550.10:FF:000164">
    <property type="entry name" value="Beta-(1-3)-glucosyl transferase"/>
    <property type="match status" value="1"/>
</dbReference>
<evidence type="ECO:0000256" key="9">
    <source>
        <dbReference type="ARBA" id="ARBA00053004"/>
    </source>
</evidence>
<dbReference type="RefSeq" id="WP_183546734.1">
    <property type="nucleotide sequence ID" value="NZ_BMQT01000006.1"/>
</dbReference>
<evidence type="ECO:0000259" key="15">
    <source>
        <dbReference type="Pfam" id="PF13632"/>
    </source>
</evidence>
<evidence type="ECO:0000256" key="7">
    <source>
        <dbReference type="ARBA" id="ARBA00022989"/>
    </source>
</evidence>
<dbReference type="EMBL" id="JACHXG010000006">
    <property type="protein sequence ID" value="MBB3090207.1"/>
    <property type="molecule type" value="Genomic_DNA"/>
</dbReference>
<evidence type="ECO:0000256" key="13">
    <source>
        <dbReference type="SAM" id="MobiDB-lite"/>
    </source>
</evidence>
<feature type="transmembrane region" description="Helical" evidence="14">
    <location>
        <begin position="470"/>
        <end position="490"/>
    </location>
</feature>
<feature type="transmembrane region" description="Helical" evidence="14">
    <location>
        <begin position="554"/>
        <end position="583"/>
    </location>
</feature>
<comment type="subcellular location">
    <subcellularLocation>
        <location evidence="1">Membrane</location>
        <topology evidence="1">Multi-pass membrane protein</topology>
    </subcellularLocation>
</comment>
<comment type="catalytic activity">
    <reaction evidence="9">
        <text>a 1,2-diacyl-sn-glycerol + UDP-alpha-D-glucose = a 1,2-diacyl-3-O-(beta-D-glucopyranosyl)-sn-glycerol + UDP + H(+)</text>
        <dbReference type="Rhea" id="RHEA:17285"/>
        <dbReference type="ChEBI" id="CHEBI:15378"/>
        <dbReference type="ChEBI" id="CHEBI:17815"/>
        <dbReference type="ChEBI" id="CHEBI:58223"/>
        <dbReference type="ChEBI" id="CHEBI:58885"/>
        <dbReference type="ChEBI" id="CHEBI:75799"/>
        <dbReference type="EC" id="2.4.1.336"/>
    </reaction>
</comment>
<comment type="similarity">
    <text evidence="2">Belongs to the glycosyltransferase 2 family.</text>
</comment>
<evidence type="ECO:0000256" key="14">
    <source>
        <dbReference type="SAM" id="Phobius"/>
    </source>
</evidence>
<dbReference type="SUPFAM" id="SSF53448">
    <property type="entry name" value="Nucleotide-diphospho-sugar transferases"/>
    <property type="match status" value="1"/>
</dbReference>
<dbReference type="GO" id="GO:0016758">
    <property type="term" value="F:hexosyltransferase activity"/>
    <property type="evidence" value="ECO:0007669"/>
    <property type="project" value="TreeGrafter"/>
</dbReference>
<evidence type="ECO:0000256" key="1">
    <source>
        <dbReference type="ARBA" id="ARBA00004141"/>
    </source>
</evidence>
<keyword evidence="8 14" id="KW-0472">Membrane</keyword>
<evidence type="ECO:0000256" key="10">
    <source>
        <dbReference type="ARBA" id="ARBA00066964"/>
    </source>
</evidence>
<evidence type="ECO:0000313" key="16">
    <source>
        <dbReference type="EMBL" id="MBB3090207.1"/>
    </source>
</evidence>
<keyword evidence="7 14" id="KW-1133">Transmembrane helix</keyword>
<evidence type="ECO:0000256" key="12">
    <source>
        <dbReference type="ARBA" id="ARBA00078564"/>
    </source>
</evidence>
<dbReference type="PANTHER" id="PTHR43867:SF4">
    <property type="entry name" value="BETA-(1-3)-GLUCOSYL TRANSFERASE"/>
    <property type="match status" value="1"/>
</dbReference>
<evidence type="ECO:0000256" key="11">
    <source>
        <dbReference type="ARBA" id="ARBA00068721"/>
    </source>
</evidence>
<name>A0A7W5F9N4_9ACTN</name>
<dbReference type="PANTHER" id="PTHR43867">
    <property type="entry name" value="CELLULOSE SYNTHASE CATALYTIC SUBUNIT A [UDP-FORMING]"/>
    <property type="match status" value="1"/>
</dbReference>
<feature type="transmembrane region" description="Helical" evidence="14">
    <location>
        <begin position="38"/>
        <end position="56"/>
    </location>
</feature>
<feature type="transmembrane region" description="Helical" evidence="14">
    <location>
        <begin position="628"/>
        <end position="648"/>
    </location>
</feature>